<evidence type="ECO:0000313" key="5">
    <source>
        <dbReference type="Proteomes" id="UP000028411"/>
    </source>
</evidence>
<dbReference type="InterPro" id="IPR001279">
    <property type="entry name" value="Metallo-B-lactamas"/>
</dbReference>
<dbReference type="InterPro" id="IPR036866">
    <property type="entry name" value="RibonucZ/Hydroxyglut_hydro"/>
</dbReference>
<dbReference type="SMART" id="SM00849">
    <property type="entry name" value="Lactamase_B"/>
    <property type="match status" value="1"/>
</dbReference>
<dbReference type="Pfam" id="PF12706">
    <property type="entry name" value="Lactamase_B_2"/>
    <property type="match status" value="1"/>
</dbReference>
<proteinExistence type="predicted"/>
<organism evidence="4 5">
    <name type="scientific">Sphingobium chlorophenolicum</name>
    <dbReference type="NCBI Taxonomy" id="46429"/>
    <lineage>
        <taxon>Bacteria</taxon>
        <taxon>Pseudomonadati</taxon>
        <taxon>Pseudomonadota</taxon>
        <taxon>Alphaproteobacteria</taxon>
        <taxon>Sphingomonadales</taxon>
        <taxon>Sphingomonadaceae</taxon>
        <taxon>Sphingobium</taxon>
    </lineage>
</organism>
<evidence type="ECO:0000256" key="1">
    <source>
        <dbReference type="ARBA" id="ARBA00022801"/>
    </source>
</evidence>
<protein>
    <submittedName>
        <fullName evidence="4">Putative arylsulfatase</fullName>
    </submittedName>
</protein>
<evidence type="ECO:0000313" key="4">
    <source>
        <dbReference type="EMBL" id="KEQ51348.1"/>
    </source>
</evidence>
<dbReference type="eggNOG" id="COG1234">
    <property type="taxonomic scope" value="Bacteria"/>
</dbReference>
<keyword evidence="2" id="KW-0732">Signal</keyword>
<dbReference type="PANTHER" id="PTHR46018">
    <property type="entry name" value="ZINC PHOSPHODIESTERASE ELAC PROTEIN 1"/>
    <property type="match status" value="1"/>
</dbReference>
<gene>
    <name evidence="4" type="ORF">BV95_04392</name>
</gene>
<keyword evidence="1" id="KW-0378">Hydrolase</keyword>
<dbReference type="Proteomes" id="UP000028411">
    <property type="component" value="Unassembled WGS sequence"/>
</dbReference>
<dbReference type="GO" id="GO:0042781">
    <property type="term" value="F:3'-tRNA processing endoribonuclease activity"/>
    <property type="evidence" value="ECO:0007669"/>
    <property type="project" value="TreeGrafter"/>
</dbReference>
<dbReference type="PANTHER" id="PTHR46018:SF2">
    <property type="entry name" value="ZINC PHOSPHODIESTERASE ELAC PROTEIN 1"/>
    <property type="match status" value="1"/>
</dbReference>
<sequence length="325" mass="34349">MKPLLPILALALAPALGGAASPPPEPPRLVLLGTAGGPIPRLERSQPASAIVVGGRIYLIDAGDGLLRQMAGGKLGLPSVKALFLTHHHIDHIADVPALMIDRWLLANAPPLEIYGPPGSAGLVSGTLSAFRPVELAPVTIGGPPKPPLAKAAIGHDLPADLNEPRLVYADDLVRVLAIGVDHYHYAPGSPEARASRSYAYRVEAGGKVYVFSGDTGPSERLKILAKDADYLVCEVIDIARMEKLLRAFPGFSADQIPSLMEHMQADHLTGEQIGEIAAAAHVKKLVLTHFAPGADGETGLQSYSEGISKHFHGEVAYGRDLDQY</sequence>
<accession>A0A081R825</accession>
<feature type="chain" id="PRO_5001763028" evidence="2">
    <location>
        <begin position="20"/>
        <end position="325"/>
    </location>
</feature>
<feature type="signal peptide" evidence="2">
    <location>
        <begin position="1"/>
        <end position="19"/>
    </location>
</feature>
<dbReference type="CDD" id="cd07719">
    <property type="entry name" value="arylsulfatase_AtsA-like_MBL-fold"/>
    <property type="match status" value="1"/>
</dbReference>
<feature type="domain" description="Metallo-beta-lactamase" evidence="3">
    <location>
        <begin position="47"/>
        <end position="260"/>
    </location>
</feature>
<dbReference type="RefSeq" id="WP_037457242.1">
    <property type="nucleotide sequence ID" value="NZ_JFHR01000093.1"/>
</dbReference>
<dbReference type="InterPro" id="IPR044094">
    <property type="entry name" value="AtsA-like_MBL-fold"/>
</dbReference>
<reference evidence="4 5" key="1">
    <citation type="submission" date="2014-02" db="EMBL/GenBank/DDBJ databases">
        <title>Whole genome sequence of Sphingobium chlorophenolicum NBRC 16172.</title>
        <authorList>
            <person name="Gan H.M."/>
            <person name="Gan H.Y."/>
            <person name="Chew T.H."/>
            <person name="Savka M.A."/>
        </authorList>
    </citation>
    <scope>NUCLEOTIDE SEQUENCE [LARGE SCALE GENOMIC DNA]</scope>
    <source>
        <strain evidence="4 5">NBRC 16172</strain>
    </source>
</reference>
<dbReference type="AlphaFoldDB" id="A0A081R825"/>
<dbReference type="Gene3D" id="3.60.15.10">
    <property type="entry name" value="Ribonuclease Z/Hydroxyacylglutathione hydrolase-like"/>
    <property type="match status" value="1"/>
</dbReference>
<dbReference type="SUPFAM" id="SSF56281">
    <property type="entry name" value="Metallo-hydrolase/oxidoreductase"/>
    <property type="match status" value="1"/>
</dbReference>
<dbReference type="EMBL" id="JFHR01000093">
    <property type="protein sequence ID" value="KEQ51348.1"/>
    <property type="molecule type" value="Genomic_DNA"/>
</dbReference>
<evidence type="ECO:0000256" key="2">
    <source>
        <dbReference type="SAM" id="SignalP"/>
    </source>
</evidence>
<dbReference type="OrthoDB" id="9803916at2"/>
<dbReference type="PATRIC" id="fig|46429.4.peg.4378"/>
<comment type="caution">
    <text evidence="4">The sequence shown here is derived from an EMBL/GenBank/DDBJ whole genome shotgun (WGS) entry which is preliminary data.</text>
</comment>
<name>A0A081R825_SPHCR</name>
<evidence type="ECO:0000259" key="3">
    <source>
        <dbReference type="SMART" id="SM00849"/>
    </source>
</evidence>